<keyword evidence="7 10" id="KW-0378">Hydrolase</keyword>
<dbReference type="Gene3D" id="3.20.20.80">
    <property type="entry name" value="Glycosidases"/>
    <property type="match status" value="1"/>
</dbReference>
<evidence type="ECO:0000256" key="5">
    <source>
        <dbReference type="ARBA" id="ARBA00012658"/>
    </source>
</evidence>
<dbReference type="SUPFAM" id="SSF51445">
    <property type="entry name" value="(Trans)glycosidases"/>
    <property type="match status" value="1"/>
</dbReference>
<keyword evidence="10" id="KW-0326">Glycosidase</keyword>
<evidence type="ECO:0000256" key="1">
    <source>
        <dbReference type="ARBA" id="ARBA00001013"/>
    </source>
</evidence>
<evidence type="ECO:0000256" key="10">
    <source>
        <dbReference type="RuleBase" id="RU361188"/>
    </source>
</evidence>
<feature type="signal peptide" evidence="11">
    <location>
        <begin position="1"/>
        <end position="20"/>
    </location>
</feature>
<organism evidence="14 15">
    <name type="scientific">Stylophora pistillata</name>
    <name type="common">Smooth cauliflower coral</name>
    <dbReference type="NCBI Taxonomy" id="50429"/>
    <lineage>
        <taxon>Eukaryota</taxon>
        <taxon>Metazoa</taxon>
        <taxon>Cnidaria</taxon>
        <taxon>Anthozoa</taxon>
        <taxon>Hexacorallia</taxon>
        <taxon>Scleractinia</taxon>
        <taxon>Astrocoeniina</taxon>
        <taxon>Pocilloporidae</taxon>
        <taxon>Stylophora</taxon>
    </lineage>
</organism>
<dbReference type="GO" id="GO:0007040">
    <property type="term" value="P:lysosome organization"/>
    <property type="evidence" value="ECO:0007669"/>
    <property type="project" value="UniProtKB-ARBA"/>
</dbReference>
<dbReference type="PANTHER" id="PTHR11069">
    <property type="entry name" value="GLUCOSYLCERAMIDASE"/>
    <property type="match status" value="1"/>
</dbReference>
<dbReference type="AlphaFoldDB" id="A0A2B4SKN9"/>
<name>A0A2B4SKN9_STYPI</name>
<dbReference type="GO" id="GO:0016758">
    <property type="term" value="F:hexosyltransferase activity"/>
    <property type="evidence" value="ECO:0007669"/>
    <property type="project" value="UniProtKB-ARBA"/>
</dbReference>
<evidence type="ECO:0000256" key="11">
    <source>
        <dbReference type="SAM" id="SignalP"/>
    </source>
</evidence>
<dbReference type="GO" id="GO:0005764">
    <property type="term" value="C:lysosome"/>
    <property type="evidence" value="ECO:0007669"/>
    <property type="project" value="UniProtKB-ARBA"/>
</dbReference>
<dbReference type="GO" id="GO:0016241">
    <property type="term" value="P:regulation of macroautophagy"/>
    <property type="evidence" value="ECO:0007669"/>
    <property type="project" value="UniProtKB-ARBA"/>
</dbReference>
<gene>
    <name evidence="14" type="primary">GBA</name>
    <name evidence="14" type="ORF">AWC38_SpisGene6149</name>
</gene>
<dbReference type="Pfam" id="PF02055">
    <property type="entry name" value="Glyco_hydro_30"/>
    <property type="match status" value="1"/>
</dbReference>
<evidence type="ECO:0000256" key="9">
    <source>
        <dbReference type="ARBA" id="ARBA00023098"/>
    </source>
</evidence>
<dbReference type="GO" id="GO:0006680">
    <property type="term" value="P:glucosylceramide catabolic process"/>
    <property type="evidence" value="ECO:0007669"/>
    <property type="project" value="UniProtKB-ARBA"/>
</dbReference>
<evidence type="ECO:0000256" key="6">
    <source>
        <dbReference type="ARBA" id="ARBA00022729"/>
    </source>
</evidence>
<dbReference type="FunFam" id="3.20.20.80:FF:000030">
    <property type="entry name" value="Lysosomal acid glucosylceramidase"/>
    <property type="match status" value="1"/>
</dbReference>
<dbReference type="SUPFAM" id="SSF51011">
    <property type="entry name" value="Glycosyl hydrolase domain"/>
    <property type="match status" value="1"/>
</dbReference>
<reference evidence="15" key="1">
    <citation type="journal article" date="2017" name="bioRxiv">
        <title>Comparative analysis of the genomes of Stylophora pistillata and Acropora digitifera provides evidence for extensive differences between species of corals.</title>
        <authorList>
            <person name="Voolstra C.R."/>
            <person name="Li Y."/>
            <person name="Liew Y.J."/>
            <person name="Baumgarten S."/>
            <person name="Zoccola D."/>
            <person name="Flot J.-F."/>
            <person name="Tambutte S."/>
            <person name="Allemand D."/>
            <person name="Aranda M."/>
        </authorList>
    </citation>
    <scope>NUCLEOTIDE SEQUENCE [LARGE SCALE GENOMIC DNA]</scope>
</reference>
<keyword evidence="8 10" id="KW-0746">Sphingolipid metabolism</keyword>
<evidence type="ECO:0000259" key="13">
    <source>
        <dbReference type="Pfam" id="PF17189"/>
    </source>
</evidence>
<dbReference type="GO" id="GO:0042391">
    <property type="term" value="P:regulation of membrane potential"/>
    <property type="evidence" value="ECO:0007669"/>
    <property type="project" value="UniProtKB-ARBA"/>
</dbReference>
<evidence type="ECO:0000313" key="14">
    <source>
        <dbReference type="EMBL" id="PFX29097.1"/>
    </source>
</evidence>
<dbReference type="GO" id="GO:0010605">
    <property type="term" value="P:negative regulation of macromolecule metabolic process"/>
    <property type="evidence" value="ECO:0007669"/>
    <property type="project" value="UniProtKB-ARBA"/>
</dbReference>
<dbReference type="PRINTS" id="PR00843">
    <property type="entry name" value="GLHYDRLASE30"/>
</dbReference>
<feature type="domain" description="Glycosyl hydrolase family 30 beta sandwich" evidence="13">
    <location>
        <begin position="459"/>
        <end position="522"/>
    </location>
</feature>
<keyword evidence="15" id="KW-1185">Reference proteome</keyword>
<dbReference type="GO" id="GO:0006066">
    <property type="term" value="P:alcohol metabolic process"/>
    <property type="evidence" value="ECO:0007669"/>
    <property type="project" value="UniProtKB-ARBA"/>
</dbReference>
<dbReference type="GO" id="GO:0004348">
    <property type="term" value="F:glucosylceramidase activity"/>
    <property type="evidence" value="ECO:0007669"/>
    <property type="project" value="UniProtKB-EC"/>
</dbReference>
<dbReference type="GO" id="GO:0051246">
    <property type="term" value="P:regulation of protein metabolic process"/>
    <property type="evidence" value="ECO:0007669"/>
    <property type="project" value="UniProtKB-ARBA"/>
</dbReference>
<evidence type="ECO:0000256" key="2">
    <source>
        <dbReference type="ARBA" id="ARBA00004991"/>
    </source>
</evidence>
<dbReference type="InterPro" id="IPR001139">
    <property type="entry name" value="Glyco_hydro_30"/>
</dbReference>
<comment type="caution">
    <text evidence="14">The sequence shown here is derived from an EMBL/GenBank/DDBJ whole genome shotgun (WGS) entry which is preliminary data.</text>
</comment>
<dbReference type="Proteomes" id="UP000225706">
    <property type="component" value="Unassembled WGS sequence"/>
</dbReference>
<dbReference type="GO" id="GO:0005774">
    <property type="term" value="C:vacuolar membrane"/>
    <property type="evidence" value="ECO:0007669"/>
    <property type="project" value="UniProtKB-ARBA"/>
</dbReference>
<evidence type="ECO:0000259" key="12">
    <source>
        <dbReference type="Pfam" id="PF02055"/>
    </source>
</evidence>
<dbReference type="InterPro" id="IPR017853">
    <property type="entry name" value="GH"/>
</dbReference>
<dbReference type="GO" id="GO:0008202">
    <property type="term" value="P:steroid metabolic process"/>
    <property type="evidence" value="ECO:0007669"/>
    <property type="project" value="UniProtKB-ARBA"/>
</dbReference>
<protein>
    <recommendedName>
        <fullName evidence="5 10">Glucosylceramidase</fullName>
        <ecNumber evidence="5 10">3.2.1.45</ecNumber>
    </recommendedName>
</protein>
<accession>A0A2B4SKN9</accession>
<proteinExistence type="inferred from homology"/>
<dbReference type="OrthoDB" id="2160638at2759"/>
<dbReference type="GO" id="GO:0030163">
    <property type="term" value="P:protein catabolic process"/>
    <property type="evidence" value="ECO:0007669"/>
    <property type="project" value="UniProtKB-ARBA"/>
</dbReference>
<dbReference type="PANTHER" id="PTHR11069:SF23">
    <property type="entry name" value="LYSOSOMAL ACID GLUCOSYLCERAMIDASE"/>
    <property type="match status" value="1"/>
</dbReference>
<feature type="chain" id="PRO_5012676679" description="Glucosylceramidase" evidence="11">
    <location>
        <begin position="21"/>
        <end position="524"/>
    </location>
</feature>
<sequence length="524" mass="58751">MSVFSNFWLGLGFLCVHIGAFSPPKYSKCISKDFGHGGTVCLCSENECDSFSEGTPLGMGEYAVYTSTKARERFSLKTAKFGKSLTMKSSVENVRLMVNNSVRFQKILGFGGAFTDAASINLYNISTTLRQKLLSSYFSEEGIEYNIGRIPMASCDFSTRPYSYNDHVGDLEMADFSLADEDIQLKIPSILTAMKMSKKNITFFGSPWSAPAWMKTNNKMTGFGQLKGKAGDKYHKAWALYFAKFIEAYEEKGINIWAVTAQNEPSDGYIPFFTFQCMGYTPEMERDFIKEDLGPMLSAHGHADVKIIMLDDQRMFLKQWANTILNDPDAAKYVAGIGVHWYEDRFLPAKVLSDIHNRFPDHFILATEACIAPPLSKPPVVSLGDWARGNQYSHSIIEDLSNWAVGWVDWNIALNMEGGPNWVKNFVDSPIIVDAEKGIFYKQPMFYHLGHFSKFVPPGSQRIEVTASEKSFLQFIGFTTPAPSTSTVVIILNTYDLAVQLQIHSQDGTINETVPPSSIQTYIW</sequence>
<evidence type="ECO:0000256" key="8">
    <source>
        <dbReference type="ARBA" id="ARBA00022919"/>
    </source>
</evidence>
<keyword evidence="9 10" id="KW-0443">Lipid metabolism</keyword>
<dbReference type="InterPro" id="IPR033453">
    <property type="entry name" value="Glyco_hydro_30_TIM-barrel"/>
</dbReference>
<evidence type="ECO:0000256" key="7">
    <source>
        <dbReference type="ARBA" id="ARBA00022801"/>
    </source>
</evidence>
<keyword evidence="6 11" id="KW-0732">Signal</keyword>
<dbReference type="EC" id="3.2.1.45" evidence="5 10"/>
<dbReference type="GO" id="GO:0032006">
    <property type="term" value="P:regulation of TOR signaling"/>
    <property type="evidence" value="ECO:0007669"/>
    <property type="project" value="UniProtKB-ARBA"/>
</dbReference>
<comment type="pathway">
    <text evidence="2">Sphingolipid metabolism.</text>
</comment>
<dbReference type="EMBL" id="LSMT01000071">
    <property type="protein sequence ID" value="PFX29097.1"/>
    <property type="molecule type" value="Genomic_DNA"/>
</dbReference>
<feature type="domain" description="Glycosyl hydrolase family 30 TIM-barrel" evidence="12">
    <location>
        <begin position="107"/>
        <end position="456"/>
    </location>
</feature>
<comment type="pathway">
    <text evidence="3">Lipid metabolism.</text>
</comment>
<evidence type="ECO:0000256" key="3">
    <source>
        <dbReference type="ARBA" id="ARBA00005189"/>
    </source>
</evidence>
<evidence type="ECO:0000313" key="15">
    <source>
        <dbReference type="Proteomes" id="UP000225706"/>
    </source>
</evidence>
<comment type="catalytic activity">
    <reaction evidence="1">
        <text>a beta-D-glucosyl-(1&lt;-&gt;1')-N-acylsphing-4-enine + H2O = an N-acylsphing-4-enine + D-glucose</text>
        <dbReference type="Rhea" id="RHEA:13269"/>
        <dbReference type="ChEBI" id="CHEBI:4167"/>
        <dbReference type="ChEBI" id="CHEBI:15377"/>
        <dbReference type="ChEBI" id="CHEBI:22801"/>
        <dbReference type="ChEBI" id="CHEBI:52639"/>
        <dbReference type="EC" id="3.2.1.45"/>
    </reaction>
    <physiologicalReaction direction="left-to-right" evidence="1">
        <dbReference type="Rhea" id="RHEA:13270"/>
    </physiologicalReaction>
</comment>
<dbReference type="Pfam" id="PF17189">
    <property type="entry name" value="Glyco_hydro_30C"/>
    <property type="match status" value="1"/>
</dbReference>
<dbReference type="InterPro" id="IPR033452">
    <property type="entry name" value="GH30_C"/>
</dbReference>
<dbReference type="GO" id="GO:0005102">
    <property type="term" value="F:signaling receptor binding"/>
    <property type="evidence" value="ECO:0007669"/>
    <property type="project" value="UniProtKB-ARBA"/>
</dbReference>
<comment type="similarity">
    <text evidence="4 10">Belongs to the glycosyl hydrolase 30 family.</text>
</comment>
<dbReference type="STRING" id="50429.A0A2B4SKN9"/>
<evidence type="ECO:0000256" key="4">
    <source>
        <dbReference type="ARBA" id="ARBA00005382"/>
    </source>
</evidence>
<dbReference type="GO" id="GO:0006914">
    <property type="term" value="P:autophagy"/>
    <property type="evidence" value="ECO:0007669"/>
    <property type="project" value="UniProtKB-ARBA"/>
</dbReference>